<keyword evidence="3" id="KW-1185">Reference proteome</keyword>
<comment type="caution">
    <text evidence="2">The sequence shown here is derived from an EMBL/GenBank/DDBJ whole genome shotgun (WGS) entry which is preliminary data.</text>
</comment>
<keyword evidence="1" id="KW-0472">Membrane</keyword>
<dbReference type="Proteomes" id="UP000257039">
    <property type="component" value="Unassembled WGS sequence"/>
</dbReference>
<gene>
    <name evidence="2" type="ORF">B9G39_23565</name>
</gene>
<reference evidence="2 3" key="1">
    <citation type="submission" date="2017-04" db="EMBL/GenBank/DDBJ databases">
        <title>Draft genome sequence of Zooshikella ganghwensis VG4 isolated from Red Sea sediments.</title>
        <authorList>
            <person name="Rehman Z."/>
            <person name="Alam I."/>
            <person name="Kamau A."/>
            <person name="Bajic V."/>
            <person name="Leiknes T."/>
        </authorList>
    </citation>
    <scope>NUCLEOTIDE SEQUENCE [LARGE SCALE GENOMIC DNA]</scope>
    <source>
        <strain evidence="2 3">VG4</strain>
    </source>
</reference>
<keyword evidence="1" id="KW-0812">Transmembrane</keyword>
<dbReference type="EMBL" id="NDXW01000001">
    <property type="protein sequence ID" value="RDH46187.1"/>
    <property type="molecule type" value="Genomic_DNA"/>
</dbReference>
<sequence>MQGYENRRSKGFLIKKAGAAFFNMGHKVVTDKDIAAALHNNKDINDQIWDAARQKTYVKVYRTTLAVFNFTLALQNICAVFTDDTNKQQEQELVPFIFQVVNDVVTLTDGSLKLYNMGVQWGLVAEKGLVNATLNRIALYFLVVSTLTAASSTVESIVDDQPVSLWIGDLVDTVGNLSLLTGWLITAPGTPGVAGIAGLVSRAAGFIFGSATNPIGWFLLILGSLWAVFSLIKDVIRAHQPELFKWLRSEWERFKKTQHQQYFEHVSYGGQIEFRQLQHNAEVLITGWSSVALDGLEWTGLNWRAVIPLHNAKFPTPPH</sequence>
<name>A0A4P9VU06_9GAMM</name>
<organism evidence="2 3">
    <name type="scientific">Zooshikella ganghwensis</name>
    <dbReference type="NCBI Taxonomy" id="202772"/>
    <lineage>
        <taxon>Bacteria</taxon>
        <taxon>Pseudomonadati</taxon>
        <taxon>Pseudomonadota</taxon>
        <taxon>Gammaproteobacteria</taxon>
        <taxon>Oceanospirillales</taxon>
        <taxon>Zooshikellaceae</taxon>
        <taxon>Zooshikella</taxon>
    </lineage>
</organism>
<evidence type="ECO:0000313" key="2">
    <source>
        <dbReference type="EMBL" id="RDH46187.1"/>
    </source>
</evidence>
<evidence type="ECO:0000256" key="1">
    <source>
        <dbReference type="SAM" id="Phobius"/>
    </source>
</evidence>
<feature type="transmembrane region" description="Helical" evidence="1">
    <location>
        <begin position="137"/>
        <end position="158"/>
    </location>
</feature>
<proteinExistence type="predicted"/>
<keyword evidence="1" id="KW-1133">Transmembrane helix</keyword>
<protein>
    <submittedName>
        <fullName evidence="2">Uncharacterized protein</fullName>
    </submittedName>
</protein>
<dbReference type="AlphaFoldDB" id="A0A4P9VU06"/>
<evidence type="ECO:0000313" key="3">
    <source>
        <dbReference type="Proteomes" id="UP000257039"/>
    </source>
</evidence>
<feature type="transmembrane region" description="Helical" evidence="1">
    <location>
        <begin position="215"/>
        <end position="232"/>
    </location>
</feature>
<accession>A0A4P9VU06</accession>